<dbReference type="InterPro" id="IPR050574">
    <property type="entry name" value="HPF/YfiA_ribosome-assoc"/>
</dbReference>
<accession>A0A2M7D6W8</accession>
<dbReference type="GO" id="GO:0022627">
    <property type="term" value="C:cytosolic small ribosomal subunit"/>
    <property type="evidence" value="ECO:0007669"/>
    <property type="project" value="TreeGrafter"/>
</dbReference>
<name>A0A2M7D6W8_9BACT</name>
<protein>
    <submittedName>
        <fullName evidence="2">Ribosomal subunit interface protein</fullName>
    </submittedName>
</protein>
<dbReference type="AlphaFoldDB" id="A0A2M7D6W8"/>
<dbReference type="InterPro" id="IPR036567">
    <property type="entry name" value="RHF-like"/>
</dbReference>
<evidence type="ECO:0000313" key="3">
    <source>
        <dbReference type="Proteomes" id="UP000229247"/>
    </source>
</evidence>
<dbReference type="CDD" id="cd00552">
    <property type="entry name" value="RaiA"/>
    <property type="match status" value="1"/>
</dbReference>
<dbReference type="GO" id="GO:0043024">
    <property type="term" value="F:ribosomal small subunit binding"/>
    <property type="evidence" value="ECO:0007669"/>
    <property type="project" value="TreeGrafter"/>
</dbReference>
<keyword evidence="1" id="KW-0810">Translation regulation</keyword>
<comment type="caution">
    <text evidence="2">The sequence shown here is derived from an EMBL/GenBank/DDBJ whole genome shotgun (WGS) entry which is preliminary data.</text>
</comment>
<dbReference type="Proteomes" id="UP000229247">
    <property type="component" value="Unassembled WGS sequence"/>
</dbReference>
<dbReference type="PANTHER" id="PTHR33231">
    <property type="entry name" value="30S RIBOSOMAL PROTEIN"/>
    <property type="match status" value="1"/>
</dbReference>
<proteinExistence type="predicted"/>
<dbReference type="PANTHER" id="PTHR33231:SF1">
    <property type="entry name" value="30S RIBOSOMAL PROTEIN"/>
    <property type="match status" value="1"/>
</dbReference>
<evidence type="ECO:0000256" key="1">
    <source>
        <dbReference type="ARBA" id="ARBA00022845"/>
    </source>
</evidence>
<gene>
    <name evidence="2" type="primary">raiA</name>
    <name evidence="2" type="ORF">COS30_00450</name>
</gene>
<dbReference type="NCBIfam" id="TIGR00741">
    <property type="entry name" value="yfiA"/>
    <property type="match status" value="1"/>
</dbReference>
<sequence length="127" mass="14917">MKIIIKSKDFSVTPAVESYLRKKVDSLNKFFKWFDEELILVEAELGRLARQQKGDIFRAEINLRLGGQLFRAEAEQFDIYAAIDEVRDELAQELRKFKDEKDTIFIRGARSIKKKFSVSPLARFRDK</sequence>
<dbReference type="Pfam" id="PF02482">
    <property type="entry name" value="Ribosomal_S30AE"/>
    <property type="match status" value="1"/>
</dbReference>
<dbReference type="Gene3D" id="3.30.160.100">
    <property type="entry name" value="Ribosome hibernation promotion factor-like"/>
    <property type="match status" value="1"/>
</dbReference>
<dbReference type="GO" id="GO:0045900">
    <property type="term" value="P:negative regulation of translational elongation"/>
    <property type="evidence" value="ECO:0007669"/>
    <property type="project" value="TreeGrafter"/>
</dbReference>
<dbReference type="SUPFAM" id="SSF69754">
    <property type="entry name" value="Ribosome binding protein Y (YfiA homologue)"/>
    <property type="match status" value="1"/>
</dbReference>
<evidence type="ECO:0000313" key="2">
    <source>
        <dbReference type="EMBL" id="PIV38734.1"/>
    </source>
</evidence>
<organism evidence="2 3">
    <name type="scientific">Candidatus Portnoybacteria bacterium CG02_land_8_20_14_3_00_45_8</name>
    <dbReference type="NCBI Taxonomy" id="1974807"/>
    <lineage>
        <taxon>Bacteria</taxon>
        <taxon>Candidatus Portnoyibacteriota</taxon>
    </lineage>
</organism>
<dbReference type="InterPro" id="IPR003489">
    <property type="entry name" value="RHF/RaiA"/>
</dbReference>
<dbReference type="EMBL" id="PEUE01000011">
    <property type="protein sequence ID" value="PIV38734.1"/>
    <property type="molecule type" value="Genomic_DNA"/>
</dbReference>
<reference evidence="3" key="1">
    <citation type="submission" date="2017-09" db="EMBL/GenBank/DDBJ databases">
        <title>Depth-based differentiation of microbial function through sediment-hosted aquifers and enrichment of novel symbionts in the deep terrestrial subsurface.</title>
        <authorList>
            <person name="Probst A.J."/>
            <person name="Ladd B."/>
            <person name="Jarett J.K."/>
            <person name="Geller-Mcgrath D.E."/>
            <person name="Sieber C.M.K."/>
            <person name="Emerson J.B."/>
            <person name="Anantharaman K."/>
            <person name="Thomas B.C."/>
            <person name="Malmstrom R."/>
            <person name="Stieglmeier M."/>
            <person name="Klingl A."/>
            <person name="Woyke T."/>
            <person name="Ryan C.M."/>
            <person name="Banfield J.F."/>
        </authorList>
    </citation>
    <scope>NUCLEOTIDE SEQUENCE [LARGE SCALE GENOMIC DNA]</scope>
</reference>